<evidence type="ECO:0000313" key="10">
    <source>
        <dbReference type="WBParaSite" id="SSLN_0001866801-mRNA-1"/>
    </source>
</evidence>
<evidence type="ECO:0000256" key="5">
    <source>
        <dbReference type="ARBA" id="ARBA00033987"/>
    </source>
</evidence>
<sequence>MTSSDQAIVTFGSNLHLLGCLRAELVCSPAITLSAHVKGLINAAPIFHLQKQSELMWKLHNTLEAEVTKDALIGLLDYNEQHVPTGLAALLDAVVDGMVFGALPPCPSCNNHTLTYSNGEYRCMGMANKWARCIYTTREPKRRPFRVPKEYHDVAVLRTYKYKPRTRIFATTVDDAETDKAAFSKKRPLVGLNFLIGKGPFPNDQTARDVAVTVKKLGGAIILEPSNGAVLITSKEEMKSSVEARRKFIERASHAHMRPICVSSLGLLRKAQSQKEVEQLINENLLADWRSGSDTHSVRPLPPSFAPPSVLSLVDFFHTQITVRILLPVWATNF</sequence>
<dbReference type="AlphaFoldDB" id="A0A183TNE1"/>
<dbReference type="GO" id="GO:0003950">
    <property type="term" value="F:NAD+ poly-ADP-ribosyltransferase activity"/>
    <property type="evidence" value="ECO:0007669"/>
    <property type="project" value="UniProtKB-EC"/>
</dbReference>
<keyword evidence="4" id="KW-0520">NAD</keyword>
<dbReference type="GO" id="GO:0008270">
    <property type="term" value="F:zinc ion binding"/>
    <property type="evidence" value="ECO:0007669"/>
    <property type="project" value="InterPro"/>
</dbReference>
<evidence type="ECO:0000256" key="1">
    <source>
        <dbReference type="ARBA" id="ARBA00012020"/>
    </source>
</evidence>
<dbReference type="InterPro" id="IPR012982">
    <property type="entry name" value="PARP1-like_PADR1_Zn_ribbon"/>
</dbReference>
<dbReference type="PANTHER" id="PTHR10459:SF60">
    <property type="entry name" value="POLY [ADP-RIBOSE] POLYMERASE 2"/>
    <property type="match status" value="1"/>
</dbReference>
<keyword evidence="9" id="KW-1185">Reference proteome</keyword>
<evidence type="ECO:0000256" key="3">
    <source>
        <dbReference type="ARBA" id="ARBA00022679"/>
    </source>
</evidence>
<keyword evidence="2" id="KW-0328">Glycosyltransferase</keyword>
<protein>
    <recommendedName>
        <fullName evidence="1">NAD(+) ADP-ribosyltransferase</fullName>
        <ecNumber evidence="1">2.4.2.30</ecNumber>
    </recommendedName>
</protein>
<dbReference type="GO" id="GO:0070212">
    <property type="term" value="P:protein poly-ADP-ribosylation"/>
    <property type="evidence" value="ECO:0007669"/>
    <property type="project" value="TreeGrafter"/>
</dbReference>
<dbReference type="GO" id="GO:0006302">
    <property type="term" value="P:double-strand break repair"/>
    <property type="evidence" value="ECO:0007669"/>
    <property type="project" value="TreeGrafter"/>
</dbReference>
<name>A0A183TNE1_SCHSO</name>
<dbReference type="EMBL" id="UYSU01043479">
    <property type="protein sequence ID" value="VDM04375.1"/>
    <property type="molecule type" value="Genomic_DNA"/>
</dbReference>
<dbReference type="GO" id="GO:0005730">
    <property type="term" value="C:nucleolus"/>
    <property type="evidence" value="ECO:0007669"/>
    <property type="project" value="TreeGrafter"/>
</dbReference>
<evidence type="ECO:0000256" key="2">
    <source>
        <dbReference type="ARBA" id="ARBA00022676"/>
    </source>
</evidence>
<dbReference type="PROSITE" id="PS52007">
    <property type="entry name" value="PADR1"/>
    <property type="match status" value="1"/>
</dbReference>
<dbReference type="InterPro" id="IPR050800">
    <property type="entry name" value="ARTD/PARP"/>
</dbReference>
<reference evidence="8 9" key="2">
    <citation type="submission" date="2018-11" db="EMBL/GenBank/DDBJ databases">
        <authorList>
            <consortium name="Pathogen Informatics"/>
        </authorList>
    </citation>
    <scope>NUCLEOTIDE SEQUENCE [LARGE SCALE GENOMIC DNA]</scope>
    <source>
        <strain evidence="8 9">NST_G2</strain>
    </source>
</reference>
<dbReference type="Pfam" id="PF08063">
    <property type="entry name" value="Zn_ribbon_PADR1"/>
    <property type="match status" value="1"/>
</dbReference>
<evidence type="ECO:0000256" key="4">
    <source>
        <dbReference type="ARBA" id="ARBA00023027"/>
    </source>
</evidence>
<comment type="catalytic activity">
    <reaction evidence="5">
        <text>NAD(+) + (ADP-D-ribosyl)n-acceptor = nicotinamide + (ADP-D-ribosyl)n+1-acceptor + H(+).</text>
        <dbReference type="EC" id="2.4.2.30"/>
    </reaction>
</comment>
<evidence type="ECO:0000313" key="9">
    <source>
        <dbReference type="Proteomes" id="UP000275846"/>
    </source>
</evidence>
<dbReference type="Proteomes" id="UP000275846">
    <property type="component" value="Unassembled WGS sequence"/>
</dbReference>
<dbReference type="EC" id="2.4.2.30" evidence="1"/>
<dbReference type="OrthoDB" id="429950at2759"/>
<dbReference type="PANTHER" id="PTHR10459">
    <property type="entry name" value="DNA LIGASE"/>
    <property type="match status" value="1"/>
</dbReference>
<keyword evidence="3" id="KW-0808">Transferase</keyword>
<accession>A0A183TNE1</accession>
<gene>
    <name evidence="8" type="ORF">SSLN_LOCUS17989</name>
</gene>
<evidence type="ECO:0000259" key="6">
    <source>
        <dbReference type="Pfam" id="PF08063"/>
    </source>
</evidence>
<evidence type="ECO:0000313" key="8">
    <source>
        <dbReference type="EMBL" id="VDM04375.1"/>
    </source>
</evidence>
<proteinExistence type="predicted"/>
<dbReference type="InterPro" id="IPR049296">
    <property type="entry name" value="PARP1-like_PADR1_N"/>
</dbReference>
<reference evidence="10" key="1">
    <citation type="submission" date="2016-06" db="UniProtKB">
        <authorList>
            <consortium name="WormBaseParasite"/>
        </authorList>
    </citation>
    <scope>IDENTIFICATION</scope>
</reference>
<dbReference type="Pfam" id="PF21728">
    <property type="entry name" value="PADR1_N"/>
    <property type="match status" value="1"/>
</dbReference>
<dbReference type="SMART" id="SM01335">
    <property type="entry name" value="PADR1"/>
    <property type="match status" value="1"/>
</dbReference>
<evidence type="ECO:0000259" key="7">
    <source>
        <dbReference type="Pfam" id="PF21728"/>
    </source>
</evidence>
<dbReference type="GO" id="GO:1990404">
    <property type="term" value="F:NAD+-protein mono-ADP-ribosyltransferase activity"/>
    <property type="evidence" value="ECO:0007669"/>
    <property type="project" value="TreeGrafter"/>
</dbReference>
<organism evidence="10">
    <name type="scientific">Schistocephalus solidus</name>
    <name type="common">Tapeworm</name>
    <dbReference type="NCBI Taxonomy" id="70667"/>
    <lineage>
        <taxon>Eukaryota</taxon>
        <taxon>Metazoa</taxon>
        <taxon>Spiralia</taxon>
        <taxon>Lophotrochozoa</taxon>
        <taxon>Platyhelminthes</taxon>
        <taxon>Cestoda</taxon>
        <taxon>Eucestoda</taxon>
        <taxon>Diphyllobothriidea</taxon>
        <taxon>Diphyllobothriidae</taxon>
        <taxon>Schistocephalus</taxon>
    </lineage>
</organism>
<dbReference type="STRING" id="70667.A0A183TNE1"/>
<dbReference type="Gene3D" id="3.90.640.80">
    <property type="match status" value="1"/>
</dbReference>
<feature type="domain" description="PARP1-like PADR1" evidence="7">
    <location>
        <begin position="49"/>
        <end position="101"/>
    </location>
</feature>
<feature type="domain" description="PARP1-like PADR1" evidence="6">
    <location>
        <begin position="102"/>
        <end position="143"/>
    </location>
</feature>
<dbReference type="WBParaSite" id="SSLN_0001866801-mRNA-1">
    <property type="protein sequence ID" value="SSLN_0001866801-mRNA-1"/>
    <property type="gene ID" value="SSLN_0001866801"/>
</dbReference>